<keyword evidence="2" id="KW-0812">Transmembrane</keyword>
<feature type="transmembrane region" description="Helical" evidence="2">
    <location>
        <begin position="18"/>
        <end position="40"/>
    </location>
</feature>
<accession>A0A409YGH1</accession>
<feature type="compositionally biased region" description="Polar residues" evidence="1">
    <location>
        <begin position="119"/>
        <end position="129"/>
    </location>
</feature>
<protein>
    <submittedName>
        <fullName evidence="3">Uncharacterized protein</fullName>
    </submittedName>
</protein>
<organism evidence="3 4">
    <name type="scientific">Panaeolus cyanescens</name>
    <dbReference type="NCBI Taxonomy" id="181874"/>
    <lineage>
        <taxon>Eukaryota</taxon>
        <taxon>Fungi</taxon>
        <taxon>Dikarya</taxon>
        <taxon>Basidiomycota</taxon>
        <taxon>Agaricomycotina</taxon>
        <taxon>Agaricomycetes</taxon>
        <taxon>Agaricomycetidae</taxon>
        <taxon>Agaricales</taxon>
        <taxon>Agaricineae</taxon>
        <taxon>Galeropsidaceae</taxon>
        <taxon>Panaeolus</taxon>
    </lineage>
</organism>
<dbReference type="AlphaFoldDB" id="A0A409YGH1"/>
<evidence type="ECO:0000256" key="2">
    <source>
        <dbReference type="SAM" id="Phobius"/>
    </source>
</evidence>
<feature type="region of interest" description="Disordered" evidence="1">
    <location>
        <begin position="104"/>
        <end position="168"/>
    </location>
</feature>
<name>A0A409YGH1_9AGAR</name>
<sequence>MPTLGSLSLNPRKSPKTFIILGGVLGAFVVLSGIILWLVIRRFRRSFKYQVSSNHDGSGESCVPFPVSPPPTPLPAKLRLSDMENGTHTSTEVAVLPSRMKSRIHSPDFASTGRPVINLPQSIGATQPTPLDDPLSVGATHFTPPDDPPPAMPPPSYESIAVQETNRG</sequence>
<evidence type="ECO:0000313" key="3">
    <source>
        <dbReference type="EMBL" id="PPR02065.1"/>
    </source>
</evidence>
<feature type="region of interest" description="Disordered" evidence="1">
    <location>
        <begin position="53"/>
        <end position="79"/>
    </location>
</feature>
<evidence type="ECO:0000313" key="4">
    <source>
        <dbReference type="Proteomes" id="UP000284842"/>
    </source>
</evidence>
<dbReference type="Proteomes" id="UP000284842">
    <property type="component" value="Unassembled WGS sequence"/>
</dbReference>
<keyword evidence="4" id="KW-1185">Reference proteome</keyword>
<evidence type="ECO:0000256" key="1">
    <source>
        <dbReference type="SAM" id="MobiDB-lite"/>
    </source>
</evidence>
<dbReference type="InParanoid" id="A0A409YGH1"/>
<reference evidence="3 4" key="1">
    <citation type="journal article" date="2018" name="Evol. Lett.">
        <title>Horizontal gene cluster transfer increased hallucinogenic mushroom diversity.</title>
        <authorList>
            <person name="Reynolds H.T."/>
            <person name="Vijayakumar V."/>
            <person name="Gluck-Thaler E."/>
            <person name="Korotkin H.B."/>
            <person name="Matheny P.B."/>
            <person name="Slot J.C."/>
        </authorList>
    </citation>
    <scope>NUCLEOTIDE SEQUENCE [LARGE SCALE GENOMIC DNA]</scope>
    <source>
        <strain evidence="3 4">2629</strain>
    </source>
</reference>
<proteinExistence type="predicted"/>
<gene>
    <name evidence="3" type="ORF">CVT24_011164</name>
</gene>
<dbReference type="EMBL" id="NHTK01001192">
    <property type="protein sequence ID" value="PPR02065.1"/>
    <property type="molecule type" value="Genomic_DNA"/>
</dbReference>
<keyword evidence="2" id="KW-0472">Membrane</keyword>
<comment type="caution">
    <text evidence="3">The sequence shown here is derived from an EMBL/GenBank/DDBJ whole genome shotgun (WGS) entry which is preliminary data.</text>
</comment>
<feature type="compositionally biased region" description="Pro residues" evidence="1">
    <location>
        <begin position="145"/>
        <end position="156"/>
    </location>
</feature>
<keyword evidence="2" id="KW-1133">Transmembrane helix</keyword>